<gene>
    <name evidence="2" type="ORF">BBBOND_0303070</name>
</gene>
<organism evidence="2 3">
    <name type="scientific">Babesia bigemina</name>
    <dbReference type="NCBI Taxonomy" id="5866"/>
    <lineage>
        <taxon>Eukaryota</taxon>
        <taxon>Sar</taxon>
        <taxon>Alveolata</taxon>
        <taxon>Apicomplexa</taxon>
        <taxon>Aconoidasida</taxon>
        <taxon>Piroplasmida</taxon>
        <taxon>Babesiidae</taxon>
        <taxon>Babesia</taxon>
    </lineage>
</organism>
<accession>A0A061D789</accession>
<dbReference type="InterPro" id="IPR056318">
    <property type="entry name" value="Microp_apicomplexa_3"/>
</dbReference>
<name>A0A061D789_BABBI</name>
<dbReference type="OMA" id="GRCTSTH"/>
<dbReference type="EMBL" id="LK391709">
    <property type="protein sequence ID" value="CDR96403.1"/>
    <property type="molecule type" value="Genomic_DNA"/>
</dbReference>
<dbReference type="Pfam" id="PF23496">
    <property type="entry name" value="Microp_apicomplexa_3"/>
    <property type="match status" value="1"/>
</dbReference>
<dbReference type="OrthoDB" id="365899at2759"/>
<reference evidence="3" key="1">
    <citation type="journal article" date="2014" name="Nucleic Acids Res.">
        <title>The evolutionary dynamics of variant antigen genes in Babesia reveal a history of genomic innovation underlying host-parasite interaction.</title>
        <authorList>
            <person name="Jackson A.P."/>
            <person name="Otto T.D."/>
            <person name="Darby A."/>
            <person name="Ramaprasad A."/>
            <person name="Xia D."/>
            <person name="Echaide I.E."/>
            <person name="Farber M."/>
            <person name="Gahlot S."/>
            <person name="Gamble J."/>
            <person name="Gupta D."/>
            <person name="Gupta Y."/>
            <person name="Jackson L."/>
            <person name="Malandrin L."/>
            <person name="Malas T.B."/>
            <person name="Moussa E."/>
            <person name="Nair M."/>
            <person name="Reid A.J."/>
            <person name="Sanders M."/>
            <person name="Sharma J."/>
            <person name="Tracey A."/>
            <person name="Quail M.A."/>
            <person name="Weir W."/>
            <person name="Wastling J.M."/>
            <person name="Hall N."/>
            <person name="Willadsen P."/>
            <person name="Lingelbach K."/>
            <person name="Shiels B."/>
            <person name="Tait A."/>
            <person name="Berriman M."/>
            <person name="Allred D.R."/>
            <person name="Pain A."/>
        </authorList>
    </citation>
    <scope>NUCLEOTIDE SEQUENCE [LARGE SCALE GENOMIC DNA]</scope>
    <source>
        <strain evidence="3">Bond</strain>
    </source>
</reference>
<feature type="signal peptide" evidence="1">
    <location>
        <begin position="1"/>
        <end position="22"/>
    </location>
</feature>
<evidence type="ECO:0000313" key="2">
    <source>
        <dbReference type="EMBL" id="CDR96403.1"/>
    </source>
</evidence>
<dbReference type="GeneID" id="24564944"/>
<protein>
    <submittedName>
        <fullName evidence="2">Uncharacterized protein</fullName>
    </submittedName>
</protein>
<dbReference type="VEuPathDB" id="PiroplasmaDB:BBBOND_0303070"/>
<evidence type="ECO:0000256" key="1">
    <source>
        <dbReference type="SAM" id="SignalP"/>
    </source>
</evidence>
<feature type="chain" id="PRO_5001595520" evidence="1">
    <location>
        <begin position="23"/>
        <end position="111"/>
    </location>
</feature>
<dbReference type="KEGG" id="bbig:BBBOND_0303070"/>
<proteinExistence type="predicted"/>
<dbReference type="AlphaFoldDB" id="A0A061D789"/>
<keyword evidence="3" id="KW-1185">Reference proteome</keyword>
<dbReference type="Proteomes" id="UP000033188">
    <property type="component" value="Chromosome 3"/>
</dbReference>
<sequence length="111" mass="12545">MRSILLLAHLVGAFIAIHGGSAALRRTSPSMMPYVEPQTANDASTQGGVVIMDTEEGVSRLPFVEVYGGRAYHYKDSKGKHYRQNDFRRRQESLQKTLENLPDAYETIRYI</sequence>
<evidence type="ECO:0000313" key="3">
    <source>
        <dbReference type="Proteomes" id="UP000033188"/>
    </source>
</evidence>
<keyword evidence="1" id="KW-0732">Signal</keyword>
<dbReference type="RefSeq" id="XP_012768589.1">
    <property type="nucleotide sequence ID" value="XM_012913135.1"/>
</dbReference>